<feature type="coiled-coil region" evidence="1">
    <location>
        <begin position="233"/>
        <end position="284"/>
    </location>
</feature>
<proteinExistence type="predicted"/>
<name>A0A6L2N2Y3_TANCI</name>
<organism evidence="3">
    <name type="scientific">Tanacetum cinerariifolium</name>
    <name type="common">Dalmatian daisy</name>
    <name type="synonym">Chrysanthemum cinerariifolium</name>
    <dbReference type="NCBI Taxonomy" id="118510"/>
    <lineage>
        <taxon>Eukaryota</taxon>
        <taxon>Viridiplantae</taxon>
        <taxon>Streptophyta</taxon>
        <taxon>Embryophyta</taxon>
        <taxon>Tracheophyta</taxon>
        <taxon>Spermatophyta</taxon>
        <taxon>Magnoliopsida</taxon>
        <taxon>eudicotyledons</taxon>
        <taxon>Gunneridae</taxon>
        <taxon>Pentapetalae</taxon>
        <taxon>asterids</taxon>
        <taxon>campanulids</taxon>
        <taxon>Asterales</taxon>
        <taxon>Asteraceae</taxon>
        <taxon>Asteroideae</taxon>
        <taxon>Anthemideae</taxon>
        <taxon>Anthemidinae</taxon>
        <taxon>Tanacetum</taxon>
    </lineage>
</organism>
<sequence length="610" mass="68637">MPTDNTNNATITNVAQNVVNEDVSQLLDSRGENGPFLPMSPLSTSTNPLTKPLNQWSPKDVKLANQDKRLKSIIISCLPNDVMKSIIKCTTAKAIWTDLILAHEGPSDIRDTNIAALRIKFNAFKALEGEKVQETYTRLKVLLNDLENKGVSIPQAEIDAMSKGQSKKGLVVESFDWDEESVSSKDEWVTRVKAFMAIVEDEPSVRKADARSDYTHVDLHYVDDQRKILLSKFNFLSQELSSYKSELADLKNTNVINCSLQNDIAKLNLENESQRDEISDLKKVIEKWTSSKVTLDQLLTEQVHGNVVHALGGRGKSKEQISLKEVLFTKADESPTETAPEITFDSKSECDIQESLPYLPKLIEAEPNSTSVDAPMIPKPFKDYKYYGLNNHHSDECEYYLGCDICGSVAHEIVDCTKKPSSNNRKLRIANKRSTEPIEKSSNELGPKVVFEDNSSGDTERGRSLDISYFYVFGCPVHIHNHRDHLGKFNAKADDGFFLGYSLVAKAFMAFIIRRKEIEETYHVRFSEDDEAISKSSTKGDEINFNENRSFPDDEFLVPRNTVSQGSKNNDYFPYVPSFDHFSTNNITILDPSAPFDLITSSDTSDTHIL</sequence>
<evidence type="ECO:0000256" key="1">
    <source>
        <dbReference type="SAM" id="Coils"/>
    </source>
</evidence>
<gene>
    <name evidence="3" type="ORF">Tci_050993</name>
</gene>
<evidence type="ECO:0000259" key="2">
    <source>
        <dbReference type="Pfam" id="PF25597"/>
    </source>
</evidence>
<dbReference type="Pfam" id="PF25597">
    <property type="entry name" value="SH3_retrovirus"/>
    <property type="match status" value="1"/>
</dbReference>
<reference evidence="3" key="1">
    <citation type="journal article" date="2019" name="Sci. Rep.">
        <title>Draft genome of Tanacetum cinerariifolium, the natural source of mosquito coil.</title>
        <authorList>
            <person name="Yamashiro T."/>
            <person name="Shiraishi A."/>
            <person name="Satake H."/>
            <person name="Nakayama K."/>
        </authorList>
    </citation>
    <scope>NUCLEOTIDE SEQUENCE</scope>
</reference>
<evidence type="ECO:0000313" key="3">
    <source>
        <dbReference type="EMBL" id="GEU79015.1"/>
    </source>
</evidence>
<protein>
    <submittedName>
        <fullName evidence="3">Retrovirus-related Pol polyprotein from transposon TNT 1-94</fullName>
    </submittedName>
</protein>
<dbReference type="EMBL" id="BKCJ010007789">
    <property type="protein sequence ID" value="GEU79015.1"/>
    <property type="molecule type" value="Genomic_DNA"/>
</dbReference>
<accession>A0A6L2N2Y3</accession>
<dbReference type="AlphaFoldDB" id="A0A6L2N2Y3"/>
<dbReference type="Pfam" id="PF14223">
    <property type="entry name" value="Retrotran_gag_2"/>
    <property type="match status" value="1"/>
</dbReference>
<comment type="caution">
    <text evidence="3">The sequence shown here is derived from an EMBL/GenBank/DDBJ whole genome shotgun (WGS) entry which is preliminary data.</text>
</comment>
<keyword evidence="1" id="KW-0175">Coiled coil</keyword>
<dbReference type="InterPro" id="IPR057670">
    <property type="entry name" value="SH3_retrovirus"/>
</dbReference>
<feature type="domain" description="Retroviral polymerase SH3-like" evidence="2">
    <location>
        <begin position="475"/>
        <end position="534"/>
    </location>
</feature>